<dbReference type="PANTHER" id="PTHR43280:SF32">
    <property type="entry name" value="TRANSCRIPTIONAL REGULATORY PROTEIN"/>
    <property type="match status" value="1"/>
</dbReference>
<dbReference type="SMART" id="SM00342">
    <property type="entry name" value="HTH_ARAC"/>
    <property type="match status" value="1"/>
</dbReference>
<dbReference type="SUPFAM" id="SSF46689">
    <property type="entry name" value="Homeodomain-like"/>
    <property type="match status" value="1"/>
</dbReference>
<keyword evidence="6" id="KW-1185">Reference proteome</keyword>
<evidence type="ECO:0000256" key="2">
    <source>
        <dbReference type="ARBA" id="ARBA00023125"/>
    </source>
</evidence>
<evidence type="ECO:0000256" key="3">
    <source>
        <dbReference type="ARBA" id="ARBA00023163"/>
    </source>
</evidence>
<gene>
    <name evidence="5" type="ORF">B0A65_12955</name>
</gene>
<evidence type="ECO:0000313" key="6">
    <source>
        <dbReference type="Proteomes" id="UP000198382"/>
    </source>
</evidence>
<sequence length="295" mass="34537">MIKDLLNIDLKEVFNEGLDIYIIKKYDIKTSFDESFKTKNLSVILIKTGTFKIQLEDIVQDLSPRDILIIPENSDCTVLEVNQKLQLYIILFSSEFAFKNCLKKELVESFYFFIRNTPIQIALEEKEFLVLSLIYKLIYFVHKDNLKKGFDNELQRISFNLFLYELKLIYLKYTSDSFLNFSRKESLMIQFITVLSIHCKKQHYVSFYAGILFVTPGHLNKIVKQMTGKTVKNLITEALIIEAKNLLEDSYLSISEIAEELEFGSISSFSVFFKKHTALAPTEYRSNSIEKFKHR</sequence>
<protein>
    <recommendedName>
        <fullName evidence="4">HTH araC/xylS-type domain-containing protein</fullName>
    </recommendedName>
</protein>
<dbReference type="Gene3D" id="1.10.10.60">
    <property type="entry name" value="Homeodomain-like"/>
    <property type="match status" value="1"/>
</dbReference>
<dbReference type="RefSeq" id="WP_074662061.1">
    <property type="nucleotide sequence ID" value="NZ_MUGV01000020.1"/>
</dbReference>
<keyword evidence="2" id="KW-0238">DNA-binding</keyword>
<reference evidence="5 6" key="1">
    <citation type="submission" date="2016-11" db="EMBL/GenBank/DDBJ databases">
        <title>Whole genomes of Flavobacteriaceae.</title>
        <authorList>
            <person name="Stine C."/>
            <person name="Li C."/>
            <person name="Tadesse D."/>
        </authorList>
    </citation>
    <scope>NUCLEOTIDE SEQUENCE [LARGE SCALE GENOMIC DNA]</scope>
    <source>
        <strain evidence="5 6">DSM 15937</strain>
    </source>
</reference>
<accession>A0ABX4BPT2</accession>
<dbReference type="InterPro" id="IPR018060">
    <property type="entry name" value="HTH_AraC"/>
</dbReference>
<dbReference type="PROSITE" id="PS01124">
    <property type="entry name" value="HTH_ARAC_FAMILY_2"/>
    <property type="match status" value="1"/>
</dbReference>
<evidence type="ECO:0000259" key="4">
    <source>
        <dbReference type="PROSITE" id="PS01124"/>
    </source>
</evidence>
<dbReference type="PANTHER" id="PTHR43280">
    <property type="entry name" value="ARAC-FAMILY TRANSCRIPTIONAL REGULATOR"/>
    <property type="match status" value="1"/>
</dbReference>
<name>A0ABX4BPT2_FLAFR</name>
<dbReference type="Pfam" id="PF12833">
    <property type="entry name" value="HTH_18"/>
    <property type="match status" value="1"/>
</dbReference>
<organism evidence="5 6">
    <name type="scientific">Flavobacterium frigidimaris</name>
    <dbReference type="NCBI Taxonomy" id="262320"/>
    <lineage>
        <taxon>Bacteria</taxon>
        <taxon>Pseudomonadati</taxon>
        <taxon>Bacteroidota</taxon>
        <taxon>Flavobacteriia</taxon>
        <taxon>Flavobacteriales</taxon>
        <taxon>Flavobacteriaceae</taxon>
        <taxon>Flavobacterium</taxon>
    </lineage>
</organism>
<dbReference type="Proteomes" id="UP000198382">
    <property type="component" value="Unassembled WGS sequence"/>
</dbReference>
<keyword evidence="3" id="KW-0804">Transcription</keyword>
<dbReference type="EMBL" id="MUGV01000020">
    <property type="protein sequence ID" value="OXA78635.1"/>
    <property type="molecule type" value="Genomic_DNA"/>
</dbReference>
<dbReference type="InterPro" id="IPR009057">
    <property type="entry name" value="Homeodomain-like_sf"/>
</dbReference>
<evidence type="ECO:0000256" key="1">
    <source>
        <dbReference type="ARBA" id="ARBA00023015"/>
    </source>
</evidence>
<proteinExistence type="predicted"/>
<keyword evidence="1" id="KW-0805">Transcription regulation</keyword>
<comment type="caution">
    <text evidence="5">The sequence shown here is derived from an EMBL/GenBank/DDBJ whole genome shotgun (WGS) entry which is preliminary data.</text>
</comment>
<evidence type="ECO:0000313" key="5">
    <source>
        <dbReference type="EMBL" id="OXA78635.1"/>
    </source>
</evidence>
<feature type="domain" description="HTH araC/xylS-type" evidence="4">
    <location>
        <begin position="189"/>
        <end position="287"/>
    </location>
</feature>